<protein>
    <submittedName>
        <fullName evidence="2">Proteophosphoglycan 5</fullName>
    </submittedName>
</protein>
<dbReference type="AlphaFoldDB" id="A0A511K9S2"/>
<feature type="compositionally biased region" description="Polar residues" evidence="1">
    <location>
        <begin position="195"/>
        <end position="240"/>
    </location>
</feature>
<gene>
    <name evidence="2" type="ORF">Rt10032_c02g1140</name>
</gene>
<evidence type="ECO:0000256" key="1">
    <source>
        <dbReference type="SAM" id="MobiDB-lite"/>
    </source>
</evidence>
<feature type="compositionally biased region" description="Basic residues" evidence="1">
    <location>
        <begin position="327"/>
        <end position="336"/>
    </location>
</feature>
<dbReference type="Proteomes" id="UP000321518">
    <property type="component" value="Unassembled WGS sequence"/>
</dbReference>
<feature type="region of interest" description="Disordered" evidence="1">
    <location>
        <begin position="71"/>
        <end position="358"/>
    </location>
</feature>
<organism evidence="2 3">
    <name type="scientific">Rhodotorula toruloides</name>
    <name type="common">Yeast</name>
    <name type="synonym">Rhodosporidium toruloides</name>
    <dbReference type="NCBI Taxonomy" id="5286"/>
    <lineage>
        <taxon>Eukaryota</taxon>
        <taxon>Fungi</taxon>
        <taxon>Dikarya</taxon>
        <taxon>Basidiomycota</taxon>
        <taxon>Pucciniomycotina</taxon>
        <taxon>Microbotryomycetes</taxon>
        <taxon>Sporidiobolales</taxon>
        <taxon>Sporidiobolaceae</taxon>
        <taxon>Rhodotorula</taxon>
    </lineage>
</organism>
<proteinExistence type="predicted"/>
<feature type="compositionally biased region" description="Basic and acidic residues" evidence="1">
    <location>
        <begin position="247"/>
        <end position="289"/>
    </location>
</feature>
<sequence length="358" mass="37726">MAALKASSGPTKANGTRDLRSPSPDFDPVAFQASLDDAVNETRALIDSWLPKDLGPEWTSAFAAKKGADGLQSLKDRARPSRLGLGAQPASQNKQLAEDRKLKQRLIGKSRLSMGDDGSKVKAVLSAGKGVEGDLDDDEEDSRAKTVGKGKGKAGASGYMNPFVIPARKKDPHTPANATASKSFDPSSPSSSKSTLFNNPSPVKPTASPSTSTAKPLVATNSFYSPSTSTTAANGQPLSKNQRKKLREREKQAQRKRLLEEESRREADGEGEEQRASKRAKVEVEHAKDEEDGGVDGEADASVTTADPPSPLKEGAIGNGGDDSPSKKKRRKKKKSSAANGTGGGSEVPLLNLAPLQT</sequence>
<name>A0A511K9S2_RHOTO</name>
<evidence type="ECO:0000313" key="3">
    <source>
        <dbReference type="Proteomes" id="UP000321518"/>
    </source>
</evidence>
<dbReference type="OrthoDB" id="2530432at2759"/>
<feature type="compositionally biased region" description="Low complexity" evidence="1">
    <location>
        <begin position="181"/>
        <end position="194"/>
    </location>
</feature>
<feature type="region of interest" description="Disordered" evidence="1">
    <location>
        <begin position="1"/>
        <end position="28"/>
    </location>
</feature>
<comment type="caution">
    <text evidence="2">The sequence shown here is derived from an EMBL/GenBank/DDBJ whole genome shotgun (WGS) entry which is preliminary data.</text>
</comment>
<accession>A0A511K9S2</accession>
<dbReference type="EMBL" id="BJWK01000002">
    <property type="protein sequence ID" value="GEM07123.1"/>
    <property type="molecule type" value="Genomic_DNA"/>
</dbReference>
<evidence type="ECO:0000313" key="2">
    <source>
        <dbReference type="EMBL" id="GEM07123.1"/>
    </source>
</evidence>
<reference evidence="2 3" key="1">
    <citation type="submission" date="2019-07" db="EMBL/GenBank/DDBJ databases">
        <title>Rhodotorula toruloides NBRC10032 genome sequencing.</title>
        <authorList>
            <person name="Shida Y."/>
            <person name="Takaku H."/>
            <person name="Ogasawara W."/>
            <person name="Mori K."/>
        </authorList>
    </citation>
    <scope>NUCLEOTIDE SEQUENCE [LARGE SCALE GENOMIC DNA]</scope>
    <source>
        <strain evidence="2 3">NBRC10032</strain>
    </source>
</reference>
<feature type="compositionally biased region" description="Acidic residues" evidence="1">
    <location>
        <begin position="290"/>
        <end position="299"/>
    </location>
</feature>